<protein>
    <submittedName>
        <fullName evidence="2">Uncharacterized protein</fullName>
    </submittedName>
</protein>
<reference evidence="2" key="1">
    <citation type="journal article" date="2020" name="Stud. Mycol.">
        <title>101 Dothideomycetes genomes: a test case for predicting lifestyles and emergence of pathogens.</title>
        <authorList>
            <person name="Haridas S."/>
            <person name="Albert R."/>
            <person name="Binder M."/>
            <person name="Bloem J."/>
            <person name="Labutti K."/>
            <person name="Salamov A."/>
            <person name="Andreopoulos B."/>
            <person name="Baker S."/>
            <person name="Barry K."/>
            <person name="Bills G."/>
            <person name="Bluhm B."/>
            <person name="Cannon C."/>
            <person name="Castanera R."/>
            <person name="Culley D."/>
            <person name="Daum C."/>
            <person name="Ezra D."/>
            <person name="Gonzalez J."/>
            <person name="Henrissat B."/>
            <person name="Kuo A."/>
            <person name="Liang C."/>
            <person name="Lipzen A."/>
            <person name="Lutzoni F."/>
            <person name="Magnuson J."/>
            <person name="Mondo S."/>
            <person name="Nolan M."/>
            <person name="Ohm R."/>
            <person name="Pangilinan J."/>
            <person name="Park H.-J."/>
            <person name="Ramirez L."/>
            <person name="Alfaro M."/>
            <person name="Sun H."/>
            <person name="Tritt A."/>
            <person name="Yoshinaga Y."/>
            <person name="Zwiers L.-H."/>
            <person name="Turgeon B."/>
            <person name="Goodwin S."/>
            <person name="Spatafora J."/>
            <person name="Crous P."/>
            <person name="Grigoriev I."/>
        </authorList>
    </citation>
    <scope>NUCLEOTIDE SEQUENCE</scope>
    <source>
        <strain evidence="2">CBS 130266</strain>
    </source>
</reference>
<dbReference type="InterPro" id="IPR035213">
    <property type="entry name" value="DUF5321"/>
</dbReference>
<proteinExistence type="predicted"/>
<sequence>SLPRIAQPSLWTSLIPKPLRRSPPSPTDAPRTPHWLSVFWANPMTPVLLLSLLVGSQAIQTLSLKNEMLAYSRRSEGKIGLLREVIRRVQSGEDVDVEGILGTGDAKAEEEWFDVIKEIEEEERILSRKMKKAAREADAKIEEEKAVSEEREAEA</sequence>
<gene>
    <name evidence="2" type="ORF">EJ08DRAFT_573387</name>
</gene>
<dbReference type="Pfam" id="PF17254">
    <property type="entry name" value="DUF5321"/>
    <property type="match status" value="1"/>
</dbReference>
<dbReference type="AlphaFoldDB" id="A0A9P4NFA7"/>
<name>A0A9P4NFA7_9PEZI</name>
<dbReference type="Proteomes" id="UP000800235">
    <property type="component" value="Unassembled WGS sequence"/>
</dbReference>
<comment type="caution">
    <text evidence="2">The sequence shown here is derived from an EMBL/GenBank/DDBJ whole genome shotgun (WGS) entry which is preliminary data.</text>
</comment>
<evidence type="ECO:0000256" key="1">
    <source>
        <dbReference type="SAM" id="MobiDB-lite"/>
    </source>
</evidence>
<evidence type="ECO:0000313" key="2">
    <source>
        <dbReference type="EMBL" id="KAF2418943.1"/>
    </source>
</evidence>
<evidence type="ECO:0000313" key="3">
    <source>
        <dbReference type="Proteomes" id="UP000800235"/>
    </source>
</evidence>
<keyword evidence="3" id="KW-1185">Reference proteome</keyword>
<feature type="region of interest" description="Disordered" evidence="1">
    <location>
        <begin position="136"/>
        <end position="155"/>
    </location>
</feature>
<dbReference type="OrthoDB" id="2253354at2759"/>
<accession>A0A9P4NFA7</accession>
<organism evidence="2 3">
    <name type="scientific">Tothia fuscella</name>
    <dbReference type="NCBI Taxonomy" id="1048955"/>
    <lineage>
        <taxon>Eukaryota</taxon>
        <taxon>Fungi</taxon>
        <taxon>Dikarya</taxon>
        <taxon>Ascomycota</taxon>
        <taxon>Pezizomycotina</taxon>
        <taxon>Dothideomycetes</taxon>
        <taxon>Pleosporomycetidae</taxon>
        <taxon>Venturiales</taxon>
        <taxon>Cylindrosympodiaceae</taxon>
        <taxon>Tothia</taxon>
    </lineage>
</organism>
<dbReference type="EMBL" id="MU007122">
    <property type="protein sequence ID" value="KAF2418943.1"/>
    <property type="molecule type" value="Genomic_DNA"/>
</dbReference>
<feature type="non-terminal residue" evidence="2">
    <location>
        <position position="155"/>
    </location>
</feature>
<feature type="non-terminal residue" evidence="2">
    <location>
        <position position="1"/>
    </location>
</feature>